<keyword evidence="4" id="KW-0564">Palmitate</keyword>
<keyword evidence="5" id="KW-0998">Cell outer membrane</keyword>
<evidence type="ECO:0000256" key="2">
    <source>
        <dbReference type="ARBA" id="ARBA00022729"/>
    </source>
</evidence>
<dbReference type="Pfam" id="PF26368">
    <property type="entry name" value="OMP10"/>
    <property type="match status" value="1"/>
</dbReference>
<comment type="subcellular location">
    <subcellularLocation>
        <location evidence="1">Cell outer membrane</location>
        <topology evidence="1">Lipid-anchor</topology>
    </subcellularLocation>
</comment>
<comment type="similarity">
    <text evidence="7">Belongs to the rhizobiaceae omp10 lipoprotein family.</text>
</comment>
<proteinExistence type="inferred from homology"/>
<keyword evidence="6" id="KW-0449">Lipoprotein</keyword>
<evidence type="ECO:0000313" key="9">
    <source>
        <dbReference type="Proteomes" id="UP000026941"/>
    </source>
</evidence>
<dbReference type="AlphaFoldDB" id="A0AA87QAD8"/>
<keyword evidence="2" id="KW-0732">Signal</keyword>
<evidence type="ECO:0000256" key="1">
    <source>
        <dbReference type="ARBA" id="ARBA00004459"/>
    </source>
</evidence>
<name>A0AA87QAD8_RHIRH</name>
<dbReference type="EMBL" id="BAYX01000007">
    <property type="protein sequence ID" value="GAJ94117.1"/>
    <property type="molecule type" value="Genomic_DNA"/>
</dbReference>
<accession>A0AA87QAD8</accession>
<evidence type="ECO:0000256" key="5">
    <source>
        <dbReference type="ARBA" id="ARBA00023237"/>
    </source>
</evidence>
<evidence type="ECO:0000256" key="3">
    <source>
        <dbReference type="ARBA" id="ARBA00023136"/>
    </source>
</evidence>
<evidence type="ECO:0000313" key="8">
    <source>
        <dbReference type="EMBL" id="GAJ94117.1"/>
    </source>
</evidence>
<evidence type="ECO:0000256" key="4">
    <source>
        <dbReference type="ARBA" id="ARBA00023139"/>
    </source>
</evidence>
<dbReference type="InterPro" id="IPR049857">
    <property type="entry name" value="Omp10-like"/>
</dbReference>
<reference evidence="8 9" key="1">
    <citation type="submission" date="2014-05" db="EMBL/GenBank/DDBJ databases">
        <title>Whole genome shotgun sequence of Rhizobium rhizogenes NBRC 13257.</title>
        <authorList>
            <person name="Katano-Makiyama Y."/>
            <person name="Hosoyama A."/>
            <person name="Hashimoto M."/>
            <person name="Hosoyama Y."/>
            <person name="Noguchi M."/>
            <person name="Tsuchikane K."/>
            <person name="Kimura A."/>
            <person name="Ohji S."/>
            <person name="Ichikawa N."/>
            <person name="Yamazoe A."/>
            <person name="Fujita N."/>
        </authorList>
    </citation>
    <scope>NUCLEOTIDE SEQUENCE [LARGE SCALE GENOMIC DNA]</scope>
    <source>
        <strain evidence="8 9">NBRC 13257</strain>
    </source>
</reference>
<dbReference type="Proteomes" id="UP000026941">
    <property type="component" value="Unassembled WGS sequence"/>
</dbReference>
<organism evidence="8 9">
    <name type="scientific">Rhizobium rhizogenes NBRC 13257</name>
    <dbReference type="NCBI Taxonomy" id="1220581"/>
    <lineage>
        <taxon>Bacteria</taxon>
        <taxon>Pseudomonadati</taxon>
        <taxon>Pseudomonadota</taxon>
        <taxon>Alphaproteobacteria</taxon>
        <taxon>Hyphomicrobiales</taxon>
        <taxon>Rhizobiaceae</taxon>
        <taxon>Rhizobium/Agrobacterium group</taxon>
        <taxon>Rhizobium</taxon>
    </lineage>
</organism>
<protein>
    <recommendedName>
        <fullName evidence="10">Outer membrane lipoprotein</fullName>
    </recommendedName>
</protein>
<evidence type="ECO:0008006" key="10">
    <source>
        <dbReference type="Google" id="ProtNLM"/>
    </source>
</evidence>
<comment type="caution">
    <text evidence="8">The sequence shown here is derived from an EMBL/GenBank/DDBJ whole genome shotgun (WGS) entry which is preliminary data.</text>
</comment>
<evidence type="ECO:0000256" key="7">
    <source>
        <dbReference type="ARBA" id="ARBA00044505"/>
    </source>
</evidence>
<evidence type="ECO:0000256" key="6">
    <source>
        <dbReference type="ARBA" id="ARBA00023288"/>
    </source>
</evidence>
<keyword evidence="3" id="KW-0472">Membrane</keyword>
<gene>
    <name evidence="8" type="ORF">RRH01S_07_03190</name>
</gene>
<sequence length="154" mass="16044">MLSTNGRAMFLAIATTPIRLQSRETFMKIKTSLALVTAAAALSACVDFGGSRPPPVAMGGGSQPRATTVDGNWSDANGLNSSFSGGRFETHTTDGTNTQMASGTYTTDASGVIQINLYSNVKRTSSKVNCFLANPSQLNCTAEGGGHFSLNRQG</sequence>